<keyword evidence="9" id="KW-1185">Reference proteome</keyword>
<evidence type="ECO:0000256" key="4">
    <source>
        <dbReference type="ARBA" id="ARBA00023163"/>
    </source>
</evidence>
<dbReference type="Pfam" id="PF03466">
    <property type="entry name" value="LysR_substrate"/>
    <property type="match status" value="1"/>
</dbReference>
<gene>
    <name evidence="6" type="ORF">BGI27_07065</name>
    <name evidence="7" type="ORF">CGU29_04435</name>
</gene>
<sequence length="300" mass="33268">MELRHLRYFVAVAEELHFRRAAERLHIAQPPLSQQIQALEEEVGAQLLIRSRRSVSLTEAGEIFLQRARRVLEDAAAASTEARRMAKGELGHLRVGYTTSLPLKPLLPSILGEFRKKCPDVTVQLREMVTPEQFDSLRNNELDIGFVRYNEPDRKIDGLRLTLLSNDPLMMAMPVRHPLANAEQVTLAQFADERFISYPANAGADLGVLVRRLCNWAGFSPKVEQEAAEAVTQIGLVAAGLGVTVMPSPMACIAMDRVRYVPLADAGAFHSMYLVTRDGLPKPLLANFLSCVDVAVAFSH</sequence>
<proteinExistence type="inferred from homology"/>
<dbReference type="SUPFAM" id="SSF53850">
    <property type="entry name" value="Periplasmic binding protein-like II"/>
    <property type="match status" value="1"/>
</dbReference>
<name>A0A272EVX6_9RHOO</name>
<dbReference type="EMBL" id="MDUX01000017">
    <property type="protein sequence ID" value="KAF7599616.1"/>
    <property type="molecule type" value="Genomic_DNA"/>
</dbReference>
<dbReference type="Proteomes" id="UP000623509">
    <property type="component" value="Unassembled WGS sequence"/>
</dbReference>
<dbReference type="AlphaFoldDB" id="A0A272EVX6"/>
<dbReference type="RefSeq" id="WP_095524198.1">
    <property type="nucleotide sequence ID" value="NZ_MDUX01000017.1"/>
</dbReference>
<dbReference type="InterPro" id="IPR036390">
    <property type="entry name" value="WH_DNA-bd_sf"/>
</dbReference>
<dbReference type="CDD" id="cd08414">
    <property type="entry name" value="PBP2_LTTR_aromatics_like"/>
    <property type="match status" value="1"/>
</dbReference>
<evidence type="ECO:0000259" key="5">
    <source>
        <dbReference type="PROSITE" id="PS50931"/>
    </source>
</evidence>
<dbReference type="PANTHER" id="PTHR30346">
    <property type="entry name" value="TRANSCRIPTIONAL DUAL REGULATOR HCAR-RELATED"/>
    <property type="match status" value="1"/>
</dbReference>
<keyword evidence="3" id="KW-0238">DNA-binding</keyword>
<dbReference type="Pfam" id="PF00126">
    <property type="entry name" value="HTH_1"/>
    <property type="match status" value="1"/>
</dbReference>
<evidence type="ECO:0000313" key="7">
    <source>
        <dbReference type="EMBL" id="PAS94263.1"/>
    </source>
</evidence>
<reference evidence="6 9" key="1">
    <citation type="submission" date="2016-08" db="EMBL/GenBank/DDBJ databases">
        <title>Candidatus Dactylopiibacterium carminicum genome sequence.</title>
        <authorList>
            <person name="Ramirez-Puebla S.T."/>
            <person name="Ormeno-Orrillo E."/>
            <person name="Vera-Ponce De Leon A."/>
            <person name="Luis L."/>
            <person name="Sanchez-Flores A."/>
            <person name="Monica R."/>
            <person name="Martinez-Romero E."/>
        </authorList>
    </citation>
    <scope>NUCLEOTIDE SEQUENCE [LARGE SCALE GENOMIC DNA]</scope>
    <source>
        <strain evidence="6">END1</strain>
    </source>
</reference>
<dbReference type="SUPFAM" id="SSF46785">
    <property type="entry name" value="Winged helix' DNA-binding domain"/>
    <property type="match status" value="1"/>
</dbReference>
<evidence type="ECO:0000256" key="3">
    <source>
        <dbReference type="ARBA" id="ARBA00023125"/>
    </source>
</evidence>
<dbReference type="OrthoDB" id="5292387at2"/>
<keyword evidence="4" id="KW-0804">Transcription</keyword>
<feature type="domain" description="HTH lysR-type" evidence="5">
    <location>
        <begin position="1"/>
        <end position="58"/>
    </location>
</feature>
<dbReference type="InterPro" id="IPR005119">
    <property type="entry name" value="LysR_subst-bd"/>
</dbReference>
<organism evidence="7 8">
    <name type="scientific">Candidatus Dactylopiibacterium carminicum</name>
    <dbReference type="NCBI Taxonomy" id="857335"/>
    <lineage>
        <taxon>Bacteria</taxon>
        <taxon>Pseudomonadati</taxon>
        <taxon>Pseudomonadota</taxon>
        <taxon>Betaproteobacteria</taxon>
        <taxon>Rhodocyclales</taxon>
        <taxon>Rhodocyclaceae</taxon>
        <taxon>Candidatus Dactylopiibacterium</taxon>
    </lineage>
</organism>
<dbReference type="InterPro" id="IPR000847">
    <property type="entry name" value="LysR_HTH_N"/>
</dbReference>
<reference evidence="7 8" key="2">
    <citation type="submission" date="2017-07" db="EMBL/GenBank/DDBJ databases">
        <title>Candidatus Dactylopiibacterium carminicum, a nitrogen-fixing symbiont of the cochineal insect Dactylopius coccus and Dactylopius opuntiae (Hemiptera: Coccoidea: Dactylopiidae).</title>
        <authorList>
            <person name="Vera A."/>
        </authorList>
    </citation>
    <scope>NUCLEOTIDE SEQUENCE [LARGE SCALE GENOMIC DNA]</scope>
    <source>
        <strain evidence="7 8">NFDCM</strain>
    </source>
</reference>
<dbReference type="InterPro" id="IPR036388">
    <property type="entry name" value="WH-like_DNA-bd_sf"/>
</dbReference>
<dbReference type="GO" id="GO:0003677">
    <property type="term" value="F:DNA binding"/>
    <property type="evidence" value="ECO:0007669"/>
    <property type="project" value="UniProtKB-KW"/>
</dbReference>
<dbReference type="PANTHER" id="PTHR30346:SF17">
    <property type="entry name" value="LYSR FAMILY TRANSCRIPTIONAL REGULATOR"/>
    <property type="match status" value="1"/>
</dbReference>
<dbReference type="GO" id="GO:0032993">
    <property type="term" value="C:protein-DNA complex"/>
    <property type="evidence" value="ECO:0007669"/>
    <property type="project" value="TreeGrafter"/>
</dbReference>
<dbReference type="FunFam" id="1.10.10.10:FF:000001">
    <property type="entry name" value="LysR family transcriptional regulator"/>
    <property type="match status" value="1"/>
</dbReference>
<comment type="similarity">
    <text evidence="1">Belongs to the LysR transcriptional regulatory family.</text>
</comment>
<evidence type="ECO:0000256" key="1">
    <source>
        <dbReference type="ARBA" id="ARBA00009437"/>
    </source>
</evidence>
<dbReference type="EMBL" id="NMRN01000008">
    <property type="protein sequence ID" value="PAS94263.1"/>
    <property type="molecule type" value="Genomic_DNA"/>
</dbReference>
<evidence type="ECO:0000256" key="2">
    <source>
        <dbReference type="ARBA" id="ARBA00023015"/>
    </source>
</evidence>
<dbReference type="Proteomes" id="UP000216107">
    <property type="component" value="Unassembled WGS sequence"/>
</dbReference>
<evidence type="ECO:0000313" key="9">
    <source>
        <dbReference type="Proteomes" id="UP000623509"/>
    </source>
</evidence>
<dbReference type="Gene3D" id="1.10.10.10">
    <property type="entry name" value="Winged helix-like DNA-binding domain superfamily/Winged helix DNA-binding domain"/>
    <property type="match status" value="1"/>
</dbReference>
<evidence type="ECO:0000313" key="8">
    <source>
        <dbReference type="Proteomes" id="UP000216107"/>
    </source>
</evidence>
<accession>A0A272EVX6</accession>
<evidence type="ECO:0000313" key="6">
    <source>
        <dbReference type="EMBL" id="KAF7599616.1"/>
    </source>
</evidence>
<comment type="caution">
    <text evidence="7">The sequence shown here is derived from an EMBL/GenBank/DDBJ whole genome shotgun (WGS) entry which is preliminary data.</text>
</comment>
<dbReference type="GO" id="GO:0003700">
    <property type="term" value="F:DNA-binding transcription factor activity"/>
    <property type="evidence" value="ECO:0007669"/>
    <property type="project" value="InterPro"/>
</dbReference>
<protein>
    <submittedName>
        <fullName evidence="7">LysR family transcriptional regulator</fullName>
    </submittedName>
</protein>
<keyword evidence="2" id="KW-0805">Transcription regulation</keyword>
<dbReference type="PRINTS" id="PR00039">
    <property type="entry name" value="HTHLYSR"/>
</dbReference>
<dbReference type="PROSITE" id="PS50931">
    <property type="entry name" value="HTH_LYSR"/>
    <property type="match status" value="1"/>
</dbReference>
<dbReference type="Gene3D" id="3.40.190.10">
    <property type="entry name" value="Periplasmic binding protein-like II"/>
    <property type="match status" value="2"/>
</dbReference>